<dbReference type="GO" id="GO:0051301">
    <property type="term" value="P:cell division"/>
    <property type="evidence" value="ECO:0007669"/>
    <property type="project" value="UniProtKB-KW"/>
</dbReference>
<dbReference type="PANTHER" id="PTHR40027">
    <property type="entry name" value="CELL DIVISION PROTEIN DIVIC"/>
    <property type="match status" value="1"/>
</dbReference>
<feature type="region of interest" description="Disordered" evidence="1">
    <location>
        <begin position="1"/>
        <end position="24"/>
    </location>
</feature>
<keyword evidence="4" id="KW-1185">Reference proteome</keyword>
<dbReference type="AlphaFoldDB" id="A0A073KAH3"/>
<protein>
    <submittedName>
        <fullName evidence="3">Cell division protein DivIVC</fullName>
    </submittedName>
</protein>
<dbReference type="Pfam" id="PF04977">
    <property type="entry name" value="DivIC"/>
    <property type="match status" value="1"/>
</dbReference>
<sequence length="115" mass="13514">MVNTPKFSSQQLNPNTYQNKGKNKKLRRRLLLALAFMLPLIFSTQYSIYQQQKMIKEKQIILNKEKQRLSSLKKIGHDLEYDIKTLTGSEEGILKFARKLYGFSKPDETIFQITE</sequence>
<organism evidence="3 4">
    <name type="scientific">Bacillus gaemokensis</name>
    <dbReference type="NCBI Taxonomy" id="574375"/>
    <lineage>
        <taxon>Bacteria</taxon>
        <taxon>Bacillati</taxon>
        <taxon>Bacillota</taxon>
        <taxon>Bacilli</taxon>
        <taxon>Bacillales</taxon>
        <taxon>Bacillaceae</taxon>
        <taxon>Bacillus</taxon>
        <taxon>Bacillus cereus group</taxon>
    </lineage>
</organism>
<dbReference type="eggNOG" id="COG2919">
    <property type="taxonomic scope" value="Bacteria"/>
</dbReference>
<dbReference type="PANTHER" id="PTHR40027:SF1">
    <property type="entry name" value="CELL DIVISION PROTEIN DIVIC"/>
    <property type="match status" value="1"/>
</dbReference>
<feature type="compositionally biased region" description="Polar residues" evidence="1">
    <location>
        <begin position="1"/>
        <end position="20"/>
    </location>
</feature>
<evidence type="ECO:0000313" key="4">
    <source>
        <dbReference type="Proteomes" id="UP000027778"/>
    </source>
</evidence>
<keyword evidence="2" id="KW-0472">Membrane</keyword>
<keyword evidence="2" id="KW-0812">Transmembrane</keyword>
<keyword evidence="2" id="KW-1133">Transmembrane helix</keyword>
<name>A0A073KAH3_9BACI</name>
<keyword evidence="3" id="KW-0132">Cell division</keyword>
<feature type="transmembrane region" description="Helical" evidence="2">
    <location>
        <begin position="30"/>
        <end position="49"/>
    </location>
</feature>
<keyword evidence="3" id="KW-0131">Cell cycle</keyword>
<proteinExistence type="predicted"/>
<reference evidence="3 4" key="1">
    <citation type="submission" date="2014-06" db="EMBL/GenBank/DDBJ databases">
        <title>Draft genome sequence of Bacillus gaemokensis JCM 15801 (MCCC 1A00707).</title>
        <authorList>
            <person name="Lai Q."/>
            <person name="Liu Y."/>
            <person name="Shao Z."/>
        </authorList>
    </citation>
    <scope>NUCLEOTIDE SEQUENCE [LARGE SCALE GENOMIC DNA]</scope>
    <source>
        <strain evidence="3 4">JCM 15801</strain>
    </source>
</reference>
<evidence type="ECO:0000256" key="1">
    <source>
        <dbReference type="SAM" id="MobiDB-lite"/>
    </source>
</evidence>
<dbReference type="OrthoDB" id="2942288at2"/>
<dbReference type="STRING" id="574375.AZF08_15305"/>
<dbReference type="InterPro" id="IPR039076">
    <property type="entry name" value="DivIC"/>
</dbReference>
<dbReference type="RefSeq" id="WP_033675499.1">
    <property type="nucleotide sequence ID" value="NZ_JOTM01000015.1"/>
</dbReference>
<dbReference type="EMBL" id="JOTM01000015">
    <property type="protein sequence ID" value="KEK23506.1"/>
    <property type="molecule type" value="Genomic_DNA"/>
</dbReference>
<comment type="caution">
    <text evidence="3">The sequence shown here is derived from an EMBL/GenBank/DDBJ whole genome shotgun (WGS) entry which is preliminary data.</text>
</comment>
<accession>A0A073KAH3</accession>
<gene>
    <name evidence="3" type="ORF">BAGA_08425</name>
</gene>
<dbReference type="Proteomes" id="UP000027778">
    <property type="component" value="Unassembled WGS sequence"/>
</dbReference>
<evidence type="ECO:0000313" key="3">
    <source>
        <dbReference type="EMBL" id="KEK23506.1"/>
    </source>
</evidence>
<dbReference type="InterPro" id="IPR007060">
    <property type="entry name" value="FtsL/DivIC"/>
</dbReference>
<evidence type="ECO:0000256" key="2">
    <source>
        <dbReference type="SAM" id="Phobius"/>
    </source>
</evidence>